<dbReference type="Gene3D" id="3.20.20.370">
    <property type="entry name" value="Glycoside hydrolase/deacetylase"/>
    <property type="match status" value="1"/>
</dbReference>
<dbReference type="InterPro" id="IPR037950">
    <property type="entry name" value="PgdA-like"/>
</dbReference>
<protein>
    <submittedName>
        <fullName evidence="2">Polysaccharide deacetylase</fullName>
    </submittedName>
</protein>
<sequence length="310" mass="34558">MFELEGPYSVDAPWLWPDELWRRQVDRVRAGRSLKPHAWKDGARMAVALSFDADHETFELRNGGLSAGRLSQGQYGARAGMPRILRLLEKYGVPASFFVPAVSAMINAGEVRDVAAAGHEIGIHSWIHEFNSALDADTERDLTLRAADVLERLSGVRPVGMRTASWDFSPATLGIAREMALLYDSSLMADDEPYELLEDGQPTGIVEIPVEWIRDDAPYFAMDRMSAARPYGDPLMVLGILQRELEMAYQEGGLFQLTLHPHHSGHRSRLFLLEEIIRLAQSKGDVWFTTHADLAAFCAASAGLERNTPR</sequence>
<dbReference type="PROSITE" id="PS51677">
    <property type="entry name" value="NODB"/>
    <property type="match status" value="1"/>
</dbReference>
<dbReference type="PANTHER" id="PTHR47561">
    <property type="entry name" value="POLYSACCHARIDE DEACETYLASE FAMILY PROTEIN (AFU_ORTHOLOGUE AFUA_6G05030)"/>
    <property type="match status" value="1"/>
</dbReference>
<dbReference type="RefSeq" id="WP_208227067.1">
    <property type="nucleotide sequence ID" value="NZ_CP050854.1"/>
</dbReference>
<keyword evidence="3" id="KW-1185">Reference proteome</keyword>
<dbReference type="EMBL" id="CP050854">
    <property type="protein sequence ID" value="QTF08728.1"/>
    <property type="molecule type" value="Genomic_DNA"/>
</dbReference>
<evidence type="ECO:0000313" key="2">
    <source>
        <dbReference type="EMBL" id="QTF08728.1"/>
    </source>
</evidence>
<dbReference type="PANTHER" id="PTHR47561:SF1">
    <property type="entry name" value="POLYSACCHARIDE DEACETYLASE FAMILY PROTEIN (AFU_ORTHOLOGUE AFUA_6G05030)"/>
    <property type="match status" value="1"/>
</dbReference>
<accession>A0ABX7USI8</accession>
<dbReference type="CDD" id="cd10938">
    <property type="entry name" value="CE4_HpPgdA_like"/>
    <property type="match status" value="1"/>
</dbReference>
<dbReference type="InterPro" id="IPR011330">
    <property type="entry name" value="Glyco_hydro/deAcase_b/a-brl"/>
</dbReference>
<gene>
    <name evidence="2" type="ORF">HC231_13070</name>
</gene>
<dbReference type="Proteomes" id="UP000671960">
    <property type="component" value="Chromosome"/>
</dbReference>
<evidence type="ECO:0000259" key="1">
    <source>
        <dbReference type="PROSITE" id="PS51677"/>
    </source>
</evidence>
<feature type="domain" description="NodB homology" evidence="1">
    <location>
        <begin position="66"/>
        <end position="289"/>
    </location>
</feature>
<evidence type="ECO:0000313" key="3">
    <source>
        <dbReference type="Proteomes" id="UP000671960"/>
    </source>
</evidence>
<dbReference type="SUPFAM" id="SSF88713">
    <property type="entry name" value="Glycoside hydrolase/deacetylase"/>
    <property type="match status" value="1"/>
</dbReference>
<organism evidence="2 3">
    <name type="scientific">Brenneria izadpanahii</name>
    <dbReference type="NCBI Taxonomy" id="2722756"/>
    <lineage>
        <taxon>Bacteria</taxon>
        <taxon>Pseudomonadati</taxon>
        <taxon>Pseudomonadota</taxon>
        <taxon>Gammaproteobacteria</taxon>
        <taxon>Enterobacterales</taxon>
        <taxon>Pectobacteriaceae</taxon>
        <taxon>Brenneria</taxon>
    </lineage>
</organism>
<dbReference type="Pfam" id="PF01522">
    <property type="entry name" value="Polysacc_deac_1"/>
    <property type="match status" value="1"/>
</dbReference>
<proteinExistence type="predicted"/>
<name>A0ABX7USI8_9GAMM</name>
<reference evidence="2 3" key="1">
    <citation type="submission" date="2020-03" db="EMBL/GenBank/DDBJ databases">
        <authorList>
            <person name="Bakhshi Ganjeh M."/>
        </authorList>
    </citation>
    <scope>NUCLEOTIDE SEQUENCE [LARGE SCALE GENOMIC DNA]</scope>
    <source>
        <strain evidence="3">Iran 50</strain>
    </source>
</reference>
<dbReference type="InterPro" id="IPR002509">
    <property type="entry name" value="NODB_dom"/>
</dbReference>